<dbReference type="Proteomes" id="UP001151760">
    <property type="component" value="Unassembled WGS sequence"/>
</dbReference>
<dbReference type="InterPro" id="IPR005025">
    <property type="entry name" value="FMN_Rdtase-like_dom"/>
</dbReference>
<accession>A0ABQ5B5S7</accession>
<dbReference type="EC" id="1.6.5.2" evidence="1"/>
<dbReference type="EMBL" id="BQNB010012860">
    <property type="protein sequence ID" value="GJT08821.1"/>
    <property type="molecule type" value="Genomic_DNA"/>
</dbReference>
<dbReference type="SUPFAM" id="SSF52218">
    <property type="entry name" value="Flavoproteins"/>
    <property type="match status" value="1"/>
</dbReference>
<protein>
    <recommendedName>
        <fullName evidence="1">NAD(P)H dehydrogenase (quinone)</fullName>
        <ecNumber evidence="1">1.6.5.2</ecNumber>
    </recommendedName>
</protein>
<reference evidence="5" key="1">
    <citation type="journal article" date="2022" name="Int. J. Mol. Sci.">
        <title>Draft Genome of Tanacetum Coccineum: Genomic Comparison of Closely Related Tanacetum-Family Plants.</title>
        <authorList>
            <person name="Yamashiro T."/>
            <person name="Shiraishi A."/>
            <person name="Nakayama K."/>
            <person name="Satake H."/>
        </authorList>
    </citation>
    <scope>NUCLEOTIDE SEQUENCE</scope>
</reference>
<reference evidence="5" key="2">
    <citation type="submission" date="2022-01" db="EMBL/GenBank/DDBJ databases">
        <authorList>
            <person name="Yamashiro T."/>
            <person name="Shiraishi A."/>
            <person name="Satake H."/>
            <person name="Nakayama K."/>
        </authorList>
    </citation>
    <scope>NUCLEOTIDE SEQUENCE</scope>
</reference>
<name>A0ABQ5B5S7_9ASTR</name>
<dbReference type="InterPro" id="IPR050712">
    <property type="entry name" value="NAD(P)H-dep_reductase"/>
</dbReference>
<dbReference type="InterPro" id="IPR029039">
    <property type="entry name" value="Flavoprotein-like_sf"/>
</dbReference>
<comment type="caution">
    <text evidence="5">The sequence shown here is derived from an EMBL/GenBank/DDBJ whole genome shotgun (WGS) entry which is preliminary data.</text>
</comment>
<evidence type="ECO:0000256" key="3">
    <source>
        <dbReference type="ARBA" id="ARBA00048983"/>
    </source>
</evidence>
<feature type="domain" description="NADPH-dependent FMN reductase-like" evidence="4">
    <location>
        <begin position="23"/>
        <end position="78"/>
    </location>
</feature>
<sequence length="157" mass="17888">MTSYKIEHLSIQGPVELSESIDGIAIEYLAITSLSMLNSDLEVDGKYPHVVEAFRQKILTSDCYLLASPEYNYSITGLQRWCFHARILEFDHHMCSISSANFVTAAKGQNREVFEELIKVDRLFIIWLMLRGDTALHIATRKGCVQEHTSSRDALYT</sequence>
<dbReference type="PANTHER" id="PTHR30543:SF21">
    <property type="entry name" value="NAD(P)H-DEPENDENT FMN REDUCTASE LOT6"/>
    <property type="match status" value="1"/>
</dbReference>
<evidence type="ECO:0000313" key="6">
    <source>
        <dbReference type="Proteomes" id="UP001151760"/>
    </source>
</evidence>
<comment type="catalytic activity">
    <reaction evidence="3">
        <text>a quinone + NADPH + H(+) = a quinol + NADP(+)</text>
        <dbReference type="Rhea" id="RHEA:46164"/>
        <dbReference type="ChEBI" id="CHEBI:15378"/>
        <dbReference type="ChEBI" id="CHEBI:24646"/>
        <dbReference type="ChEBI" id="CHEBI:57783"/>
        <dbReference type="ChEBI" id="CHEBI:58349"/>
        <dbReference type="ChEBI" id="CHEBI:132124"/>
        <dbReference type="EC" id="1.6.5.2"/>
    </reaction>
</comment>
<dbReference type="PANTHER" id="PTHR30543">
    <property type="entry name" value="CHROMATE REDUCTASE"/>
    <property type="match status" value="1"/>
</dbReference>
<evidence type="ECO:0000313" key="5">
    <source>
        <dbReference type="EMBL" id="GJT08821.1"/>
    </source>
</evidence>
<keyword evidence="6" id="KW-1185">Reference proteome</keyword>
<gene>
    <name evidence="5" type="ORF">Tco_0843283</name>
</gene>
<organism evidence="5 6">
    <name type="scientific">Tanacetum coccineum</name>
    <dbReference type="NCBI Taxonomy" id="301880"/>
    <lineage>
        <taxon>Eukaryota</taxon>
        <taxon>Viridiplantae</taxon>
        <taxon>Streptophyta</taxon>
        <taxon>Embryophyta</taxon>
        <taxon>Tracheophyta</taxon>
        <taxon>Spermatophyta</taxon>
        <taxon>Magnoliopsida</taxon>
        <taxon>eudicotyledons</taxon>
        <taxon>Gunneridae</taxon>
        <taxon>Pentapetalae</taxon>
        <taxon>asterids</taxon>
        <taxon>campanulids</taxon>
        <taxon>Asterales</taxon>
        <taxon>Asteraceae</taxon>
        <taxon>Asteroideae</taxon>
        <taxon>Anthemideae</taxon>
        <taxon>Anthemidinae</taxon>
        <taxon>Tanacetum</taxon>
    </lineage>
</organism>
<dbReference type="Pfam" id="PF03358">
    <property type="entry name" value="FMN_red"/>
    <property type="match status" value="1"/>
</dbReference>
<evidence type="ECO:0000256" key="2">
    <source>
        <dbReference type="ARBA" id="ARBA00047678"/>
    </source>
</evidence>
<comment type="catalytic activity">
    <reaction evidence="2">
        <text>a quinone + NADH + H(+) = a quinol + NAD(+)</text>
        <dbReference type="Rhea" id="RHEA:46160"/>
        <dbReference type="ChEBI" id="CHEBI:15378"/>
        <dbReference type="ChEBI" id="CHEBI:24646"/>
        <dbReference type="ChEBI" id="CHEBI:57540"/>
        <dbReference type="ChEBI" id="CHEBI:57945"/>
        <dbReference type="ChEBI" id="CHEBI:132124"/>
        <dbReference type="EC" id="1.6.5.2"/>
    </reaction>
</comment>
<proteinExistence type="predicted"/>
<evidence type="ECO:0000259" key="4">
    <source>
        <dbReference type="Pfam" id="PF03358"/>
    </source>
</evidence>
<dbReference type="Gene3D" id="3.40.50.360">
    <property type="match status" value="1"/>
</dbReference>
<evidence type="ECO:0000256" key="1">
    <source>
        <dbReference type="ARBA" id="ARBA00012648"/>
    </source>
</evidence>